<comment type="similarity">
    <text evidence="2">Belongs to the janus family.</text>
</comment>
<protein>
    <submittedName>
        <fullName evidence="5">Uncharacterized protein</fullName>
    </submittedName>
</protein>
<proteinExistence type="inferred from homology"/>
<evidence type="ECO:0000256" key="3">
    <source>
        <dbReference type="ARBA" id="ARBA00022782"/>
    </source>
</evidence>
<keyword evidence="3" id="KW-0221">Differentiation</keyword>
<dbReference type="SUPFAM" id="SSF143724">
    <property type="entry name" value="PHP14-like"/>
    <property type="match status" value="1"/>
</dbReference>
<gene>
    <name evidence="5" type="ORF">TPAB3V08_LOCUS13237</name>
</gene>
<comment type="caution">
    <text evidence="5">The sequence shown here is derived from an EMBL/GenBank/DDBJ whole genome shotgun (WGS) entry which is preliminary data.</text>
</comment>
<sequence>MASEKLGSISEVEIDPEGTFKYILIKVYSEPKSSAAEPAKTIVRGFKSGAFHDKVSQRARSYLRAVDYCLELFGHRR</sequence>
<dbReference type="PANTHER" id="PTHR12258">
    <property type="entry name" value="JANUS-A/JANUS-B"/>
    <property type="match status" value="1"/>
</dbReference>
<reference evidence="5" key="1">
    <citation type="submission" date="2021-03" db="EMBL/GenBank/DDBJ databases">
        <authorList>
            <person name="Tran Van P."/>
        </authorList>
    </citation>
    <scope>NUCLEOTIDE SEQUENCE</scope>
</reference>
<dbReference type="InterPro" id="IPR007702">
    <property type="entry name" value="Janus"/>
</dbReference>
<organism evidence="5 6">
    <name type="scientific">Timema podura</name>
    <name type="common">Walking stick</name>
    <dbReference type="NCBI Taxonomy" id="61482"/>
    <lineage>
        <taxon>Eukaryota</taxon>
        <taxon>Metazoa</taxon>
        <taxon>Ecdysozoa</taxon>
        <taxon>Arthropoda</taxon>
        <taxon>Hexapoda</taxon>
        <taxon>Insecta</taxon>
        <taxon>Pterygota</taxon>
        <taxon>Neoptera</taxon>
        <taxon>Polyneoptera</taxon>
        <taxon>Phasmatodea</taxon>
        <taxon>Timematodea</taxon>
        <taxon>Timematoidea</taxon>
        <taxon>Timematidae</taxon>
        <taxon>Timema</taxon>
    </lineage>
</organism>
<name>A0ABN7PES9_TIMPD</name>
<evidence type="ECO:0000313" key="6">
    <source>
        <dbReference type="Proteomes" id="UP001153148"/>
    </source>
</evidence>
<dbReference type="EMBL" id="CAJPIN010052511">
    <property type="protein sequence ID" value="CAG2066294.1"/>
    <property type="molecule type" value="Genomic_DNA"/>
</dbReference>
<dbReference type="Proteomes" id="UP001153148">
    <property type="component" value="Unassembled WGS sequence"/>
</dbReference>
<dbReference type="InterPro" id="IPR038596">
    <property type="entry name" value="Janus_sf"/>
</dbReference>
<evidence type="ECO:0000313" key="5">
    <source>
        <dbReference type="EMBL" id="CAG2066294.1"/>
    </source>
</evidence>
<dbReference type="Pfam" id="PF05005">
    <property type="entry name" value="Ocnus"/>
    <property type="match status" value="1"/>
</dbReference>
<keyword evidence="4" id="KW-0726">Sexual differentiation</keyword>
<evidence type="ECO:0000256" key="4">
    <source>
        <dbReference type="ARBA" id="ARBA00022928"/>
    </source>
</evidence>
<comment type="function">
    <text evidence="1">JanA and janB regulate somatic sex differentiation.</text>
</comment>
<accession>A0ABN7PES9</accession>
<evidence type="ECO:0000256" key="2">
    <source>
        <dbReference type="ARBA" id="ARBA00010971"/>
    </source>
</evidence>
<feature type="non-terminal residue" evidence="5">
    <location>
        <position position="77"/>
    </location>
</feature>
<evidence type="ECO:0000256" key="1">
    <source>
        <dbReference type="ARBA" id="ARBA00002508"/>
    </source>
</evidence>
<dbReference type="Gene3D" id="3.50.20.20">
    <property type="entry name" value="Janus/Ocnus"/>
    <property type="match status" value="1"/>
</dbReference>
<dbReference type="PANTHER" id="PTHR12258:SF5">
    <property type="entry name" value="BCDNA.GH02250-RELATED"/>
    <property type="match status" value="1"/>
</dbReference>
<keyword evidence="6" id="KW-1185">Reference proteome</keyword>